<dbReference type="InterPro" id="IPR018152">
    <property type="entry name" value="SOD_Cu/Zn_BS"/>
</dbReference>
<keyword evidence="16" id="KW-1015">Disulfide bond</keyword>
<dbReference type="EMBL" id="AP022610">
    <property type="protein sequence ID" value="BBZ26489.1"/>
    <property type="molecule type" value="Genomic_DNA"/>
</dbReference>
<evidence type="ECO:0000256" key="9">
    <source>
        <dbReference type="ARBA" id="ARBA00022833"/>
    </source>
</evidence>
<feature type="chain" id="PRO_5029759290" description="Superoxide dismutase [Cu-Zn]" evidence="22">
    <location>
        <begin position="23"/>
        <end position="237"/>
    </location>
</feature>
<feature type="signal peptide" evidence="22">
    <location>
        <begin position="1"/>
        <end position="22"/>
    </location>
</feature>
<evidence type="ECO:0000256" key="22">
    <source>
        <dbReference type="SAM" id="SignalP"/>
    </source>
</evidence>
<evidence type="ECO:0000256" key="10">
    <source>
        <dbReference type="ARBA" id="ARBA00022862"/>
    </source>
</evidence>
<evidence type="ECO:0000256" key="13">
    <source>
        <dbReference type="ARBA" id="ARBA00023008"/>
    </source>
</evidence>
<dbReference type="InterPro" id="IPR001424">
    <property type="entry name" value="SOD_Cu_Zn_dom"/>
</dbReference>
<dbReference type="PROSITE" id="PS51049">
    <property type="entry name" value="KASH"/>
    <property type="match status" value="1"/>
</dbReference>
<evidence type="ECO:0000256" key="20">
    <source>
        <dbReference type="RuleBase" id="RU000393"/>
    </source>
</evidence>
<organism evidence="24 25">
    <name type="scientific">Mycolicibacterium madagascariense</name>
    <dbReference type="NCBI Taxonomy" id="212765"/>
    <lineage>
        <taxon>Bacteria</taxon>
        <taxon>Bacillati</taxon>
        <taxon>Actinomycetota</taxon>
        <taxon>Actinomycetes</taxon>
        <taxon>Mycobacteriales</taxon>
        <taxon>Mycobacteriaceae</taxon>
        <taxon>Mycolicibacterium</taxon>
    </lineage>
</organism>
<evidence type="ECO:0000256" key="11">
    <source>
        <dbReference type="ARBA" id="ARBA00022989"/>
    </source>
</evidence>
<name>A0A7I7X9L7_9MYCO</name>
<dbReference type="KEGG" id="mmag:MMAD_07840"/>
<dbReference type="GO" id="GO:0046872">
    <property type="term" value="F:metal ion binding"/>
    <property type="evidence" value="ECO:0007669"/>
    <property type="project" value="UniProtKB-KW"/>
</dbReference>
<keyword evidence="15" id="KW-0564">Palmitate</keyword>
<dbReference type="EC" id="1.15.1.1" evidence="3 20"/>
<evidence type="ECO:0000256" key="18">
    <source>
        <dbReference type="ARBA" id="ARBA00024900"/>
    </source>
</evidence>
<dbReference type="Pfam" id="PF00080">
    <property type="entry name" value="Sod_Cu"/>
    <property type="match status" value="1"/>
</dbReference>
<evidence type="ECO:0000256" key="8">
    <source>
        <dbReference type="ARBA" id="ARBA00022729"/>
    </source>
</evidence>
<feature type="compositionally biased region" description="Polar residues" evidence="21">
    <location>
        <begin position="32"/>
        <end position="41"/>
    </location>
</feature>
<keyword evidence="14" id="KW-0472">Membrane</keyword>
<comment type="catalytic activity">
    <reaction evidence="19 20">
        <text>2 superoxide + 2 H(+) = H2O2 + O2</text>
        <dbReference type="Rhea" id="RHEA:20696"/>
        <dbReference type="ChEBI" id="CHEBI:15378"/>
        <dbReference type="ChEBI" id="CHEBI:15379"/>
        <dbReference type="ChEBI" id="CHEBI:16240"/>
        <dbReference type="ChEBI" id="CHEBI:18421"/>
        <dbReference type="EC" id="1.15.1.1"/>
    </reaction>
</comment>
<feature type="domain" description="KASH" evidence="23">
    <location>
        <begin position="1"/>
        <end position="46"/>
    </location>
</feature>
<dbReference type="InterPro" id="IPR036423">
    <property type="entry name" value="SOD-like_Cu/Zn_dom_sf"/>
</dbReference>
<dbReference type="NCBIfam" id="NF047631">
    <property type="entry name" value="SodCMycob"/>
    <property type="match status" value="1"/>
</dbReference>
<feature type="compositionally biased region" description="Low complexity" evidence="21">
    <location>
        <begin position="55"/>
        <end position="67"/>
    </location>
</feature>
<keyword evidence="13 20" id="KW-0186">Copper</keyword>
<keyword evidence="11" id="KW-1133">Transmembrane helix</keyword>
<dbReference type="PROSITE" id="PS00332">
    <property type="entry name" value="SOD_CU_ZN_2"/>
    <property type="match status" value="1"/>
</dbReference>
<evidence type="ECO:0000256" key="14">
    <source>
        <dbReference type="ARBA" id="ARBA00023136"/>
    </source>
</evidence>
<dbReference type="GO" id="GO:0004784">
    <property type="term" value="F:superoxide dismutase activity"/>
    <property type="evidence" value="ECO:0007669"/>
    <property type="project" value="UniProtKB-EC"/>
</dbReference>
<dbReference type="AlphaFoldDB" id="A0A7I7X9L7"/>
<evidence type="ECO:0000256" key="7">
    <source>
        <dbReference type="ARBA" id="ARBA00022723"/>
    </source>
</evidence>
<dbReference type="GO" id="GO:0012505">
    <property type="term" value="C:endomembrane system"/>
    <property type="evidence" value="ECO:0007669"/>
    <property type="project" value="UniProtKB-SubCell"/>
</dbReference>
<dbReference type="Proteomes" id="UP000466517">
    <property type="component" value="Chromosome"/>
</dbReference>
<comment type="similarity">
    <text evidence="2 20">Belongs to the Cu-Zn superoxide dismutase family.</text>
</comment>
<keyword evidence="8 22" id="KW-0732">Signal</keyword>
<gene>
    <name evidence="24" type="primary">sodC</name>
    <name evidence="24" type="ORF">MMAD_07840</name>
</gene>
<evidence type="ECO:0000256" key="17">
    <source>
        <dbReference type="ARBA" id="ARBA00023288"/>
    </source>
</evidence>
<keyword evidence="25" id="KW-1185">Reference proteome</keyword>
<comment type="cofactor">
    <cofactor evidence="20">
        <name>Cu cation</name>
        <dbReference type="ChEBI" id="CHEBI:23378"/>
    </cofactor>
    <text evidence="20">Binds 1 copper ion per subunit.</text>
</comment>
<feature type="region of interest" description="Disordered" evidence="21">
    <location>
        <begin position="25"/>
        <end position="76"/>
    </location>
</feature>
<evidence type="ECO:0000256" key="6">
    <source>
        <dbReference type="ARBA" id="ARBA00022692"/>
    </source>
</evidence>
<keyword evidence="7 20" id="KW-0479">Metal-binding</keyword>
<protein>
    <recommendedName>
        <fullName evidence="4 20">Superoxide dismutase [Cu-Zn]</fullName>
        <ecNumber evidence="3 20">1.15.1.1</ecNumber>
    </recommendedName>
</protein>
<evidence type="ECO:0000256" key="4">
    <source>
        <dbReference type="ARBA" id="ARBA00020928"/>
    </source>
</evidence>
<keyword evidence="10" id="KW-0049">Antioxidant</keyword>
<accession>A0A7I7X9L7</accession>
<keyword evidence="12 20" id="KW-0560">Oxidoreductase</keyword>
<evidence type="ECO:0000256" key="19">
    <source>
        <dbReference type="ARBA" id="ARBA00049204"/>
    </source>
</evidence>
<keyword evidence="9 20" id="KW-0862">Zinc</keyword>
<reference evidence="24 25" key="1">
    <citation type="journal article" date="2019" name="Emerg. Microbes Infect.">
        <title>Comprehensive subspecies identification of 175 nontuberculous mycobacteria species based on 7547 genomic profiles.</title>
        <authorList>
            <person name="Matsumoto Y."/>
            <person name="Kinjo T."/>
            <person name="Motooka D."/>
            <person name="Nabeya D."/>
            <person name="Jung N."/>
            <person name="Uechi K."/>
            <person name="Horii T."/>
            <person name="Iida T."/>
            <person name="Fujita J."/>
            <person name="Nakamura S."/>
        </authorList>
    </citation>
    <scope>NUCLEOTIDE SEQUENCE [LARGE SCALE GENOMIC DNA]</scope>
    <source>
        <strain evidence="24 25">JCM 13574</strain>
    </source>
</reference>
<evidence type="ECO:0000256" key="1">
    <source>
        <dbReference type="ARBA" id="ARBA00004308"/>
    </source>
</evidence>
<dbReference type="GO" id="GO:0016020">
    <property type="term" value="C:membrane"/>
    <property type="evidence" value="ECO:0007669"/>
    <property type="project" value="InterPro"/>
</dbReference>
<dbReference type="RefSeq" id="WP_163732793.1">
    <property type="nucleotide sequence ID" value="NZ_AP022610.1"/>
</dbReference>
<sequence length="237" mass="23422">MPISTPLRLLAAAALLVPIASACSPHEPVASQPGTTPSVWTGSPPPSAAGGPEGQAGQAPAAAPAGEKLTADLKSPDGTSVASAEFVFSGGYATITVKTTAPGQLTPGFHGMHIHAVGKCEPNSVAPTGGAPGNFNSAGGHFQVAGHTAHPASGDLALLQVRGDGSAMSVTTTDAFTAADLLAGAKTAIIIHELPDNYANIPPERYQQLNGTPGPDEATLATGDAGKRVACGVVTPE</sequence>
<evidence type="ECO:0000256" key="5">
    <source>
        <dbReference type="ARBA" id="ARBA00022475"/>
    </source>
</evidence>
<evidence type="ECO:0000313" key="25">
    <source>
        <dbReference type="Proteomes" id="UP000466517"/>
    </source>
</evidence>
<dbReference type="Gene3D" id="2.60.40.200">
    <property type="entry name" value="Superoxide dismutase, copper/zinc binding domain"/>
    <property type="match status" value="1"/>
</dbReference>
<evidence type="ECO:0000256" key="16">
    <source>
        <dbReference type="ARBA" id="ARBA00023157"/>
    </source>
</evidence>
<keyword evidence="5" id="KW-1003">Cell membrane</keyword>
<evidence type="ECO:0000256" key="15">
    <source>
        <dbReference type="ARBA" id="ARBA00023139"/>
    </source>
</evidence>
<dbReference type="SUPFAM" id="SSF49329">
    <property type="entry name" value="Cu,Zn superoxide dismutase-like"/>
    <property type="match status" value="1"/>
</dbReference>
<evidence type="ECO:0000256" key="21">
    <source>
        <dbReference type="SAM" id="MobiDB-lite"/>
    </source>
</evidence>
<evidence type="ECO:0000259" key="23">
    <source>
        <dbReference type="PROSITE" id="PS51049"/>
    </source>
</evidence>
<evidence type="ECO:0000256" key="3">
    <source>
        <dbReference type="ARBA" id="ARBA00012682"/>
    </source>
</evidence>
<keyword evidence="6" id="KW-0812">Transmembrane</keyword>
<proteinExistence type="inferred from homology"/>
<comment type="subcellular location">
    <subcellularLocation>
        <location evidence="1">Endomembrane system</location>
    </subcellularLocation>
</comment>
<dbReference type="InterPro" id="IPR012315">
    <property type="entry name" value="KASH"/>
</dbReference>
<evidence type="ECO:0000313" key="24">
    <source>
        <dbReference type="EMBL" id="BBZ26489.1"/>
    </source>
</evidence>
<evidence type="ECO:0000256" key="12">
    <source>
        <dbReference type="ARBA" id="ARBA00023002"/>
    </source>
</evidence>
<evidence type="ECO:0000256" key="2">
    <source>
        <dbReference type="ARBA" id="ARBA00010457"/>
    </source>
</evidence>
<comment type="function">
    <text evidence="18">Destroys radicals which are normally produced within the cells and which are toxic to biological systems. May play a role in favoring mycobacterial survival in phagocytes.</text>
</comment>
<keyword evidence="17" id="KW-0449">Lipoprotein</keyword>
<dbReference type="FunFam" id="2.60.40.200:FF:000012">
    <property type="entry name" value="Superoxide dismutase [Cu-Zn]"/>
    <property type="match status" value="1"/>
</dbReference>
<comment type="cofactor">
    <cofactor evidence="20">
        <name>Zn(2+)</name>
        <dbReference type="ChEBI" id="CHEBI:29105"/>
    </cofactor>
    <text evidence="20">Binds 1 zinc ion per subunit.</text>
</comment>